<feature type="binding site" evidence="12">
    <location>
        <position position="535"/>
    </location>
    <ligand>
        <name>Zn(2+)</name>
        <dbReference type="ChEBI" id="CHEBI:29105"/>
        <note>catalytic</note>
    </ligand>
</feature>
<dbReference type="GO" id="GO:0046872">
    <property type="term" value="F:metal ion binding"/>
    <property type="evidence" value="ECO:0007669"/>
    <property type="project" value="UniProtKB-KW"/>
</dbReference>
<dbReference type="GO" id="GO:0005886">
    <property type="term" value="C:plasma membrane"/>
    <property type="evidence" value="ECO:0007669"/>
    <property type="project" value="TreeGrafter"/>
</dbReference>
<feature type="disulfide bond" evidence="12">
    <location>
        <begin position="542"/>
        <end position="547"/>
    </location>
</feature>
<feature type="transmembrane region" description="Helical" evidence="14">
    <location>
        <begin position="836"/>
        <end position="860"/>
    </location>
</feature>
<dbReference type="Proteomes" id="UP000694892">
    <property type="component" value="Chromosome 3S"/>
</dbReference>
<dbReference type="PRINTS" id="PR00289">
    <property type="entry name" value="DISINTEGRIN"/>
</dbReference>
<keyword evidence="11" id="KW-0245">EGF-like domain</keyword>
<dbReference type="PROSITE" id="PS50215">
    <property type="entry name" value="ADAM_MEPRO"/>
    <property type="match status" value="1"/>
</dbReference>
<feature type="domain" description="Peptidase M12B" evidence="17">
    <location>
        <begin position="389"/>
        <end position="576"/>
    </location>
</feature>
<dbReference type="PROSITE" id="PS50214">
    <property type="entry name" value="DISINTEGRIN_2"/>
    <property type="match status" value="1"/>
</dbReference>
<accession>A0A974D8C0</accession>
<dbReference type="CDD" id="cd04269">
    <property type="entry name" value="ZnMc_adamalysin_II_like"/>
    <property type="match status" value="1"/>
</dbReference>
<evidence type="ECO:0000256" key="13">
    <source>
        <dbReference type="SAM" id="MobiDB-lite"/>
    </source>
</evidence>
<reference evidence="19" key="1">
    <citation type="journal article" date="2016" name="Nature">
        <title>Genome evolution in the allotetraploid frog Xenopus laevis.</title>
        <authorList>
            <person name="Session A.M."/>
            <person name="Uno Y."/>
            <person name="Kwon T."/>
            <person name="Chapman J.A."/>
            <person name="Toyoda A."/>
            <person name="Takahashi S."/>
            <person name="Fukui A."/>
            <person name="Hikosaka A."/>
            <person name="Suzuki A."/>
            <person name="Kondo M."/>
            <person name="van Heeringen S.J."/>
            <person name="Quigley I."/>
            <person name="Heinz S."/>
            <person name="Ogino H."/>
            <person name="Ochi H."/>
            <person name="Hellsten U."/>
            <person name="Lyons J.B."/>
            <person name="Simakov O."/>
            <person name="Putnam N."/>
            <person name="Stites J."/>
            <person name="Kuroki Y."/>
            <person name="Tanaka T."/>
            <person name="Michiue T."/>
            <person name="Watanabe M."/>
            <person name="Bogdanovic O."/>
            <person name="Lister R."/>
            <person name="Georgiou G."/>
            <person name="Paranjpe S.S."/>
            <person name="van Kruijsbergen I."/>
            <person name="Shu S."/>
            <person name="Carlson J."/>
            <person name="Kinoshita T."/>
            <person name="Ohta Y."/>
            <person name="Mawaribuchi S."/>
            <person name="Jenkins J."/>
            <person name="Grimwood J."/>
            <person name="Schmutz J."/>
            <person name="Mitros T."/>
            <person name="Mozaffari S.V."/>
            <person name="Suzuki Y."/>
            <person name="Haramoto Y."/>
            <person name="Yamamoto T.S."/>
            <person name="Takagi C."/>
            <person name="Heald R."/>
            <person name="Miller K."/>
            <person name="Haudenschild C."/>
            <person name="Kitzman J."/>
            <person name="Nakayama T."/>
            <person name="Izutsu Y."/>
            <person name="Robert J."/>
            <person name="Fortriede J."/>
            <person name="Burns K."/>
            <person name="Lotay V."/>
            <person name="Karimi K."/>
            <person name="Yasuoka Y."/>
            <person name="Dichmann D.S."/>
            <person name="Flajnik M.F."/>
            <person name="Houston D.W."/>
            <person name="Shendure J."/>
            <person name="DuPasquier L."/>
            <person name="Vize P.D."/>
            <person name="Zorn A.M."/>
            <person name="Ito M."/>
            <person name="Marcotte E.M."/>
            <person name="Wallingford J.B."/>
            <person name="Ito Y."/>
            <person name="Asashima M."/>
            <person name="Ueno N."/>
            <person name="Matsuda Y."/>
            <person name="Veenstra G.J."/>
            <person name="Fujiyama A."/>
            <person name="Harland R.M."/>
            <person name="Taira M."/>
            <person name="Rokhsar D.S."/>
        </authorList>
    </citation>
    <scope>NUCLEOTIDE SEQUENCE [LARGE SCALE GENOMIC DNA]</scope>
    <source>
        <strain evidence="19">J</strain>
    </source>
</reference>
<dbReference type="Pfam" id="PF00200">
    <property type="entry name" value="Disintegrin"/>
    <property type="match status" value="1"/>
</dbReference>
<dbReference type="SMART" id="SM00608">
    <property type="entry name" value="ACR"/>
    <property type="match status" value="1"/>
</dbReference>
<dbReference type="InterPro" id="IPR034027">
    <property type="entry name" value="Reprolysin_adamalysin"/>
</dbReference>
<dbReference type="Gene3D" id="3.40.390.10">
    <property type="entry name" value="Collagenase (Catalytic Domain)"/>
    <property type="match status" value="1"/>
</dbReference>
<keyword evidence="4 12" id="KW-0479">Metal-binding</keyword>
<dbReference type="Pfam" id="PF01421">
    <property type="entry name" value="Reprolysin"/>
    <property type="match status" value="1"/>
</dbReference>
<dbReference type="PROSITE" id="PS50026">
    <property type="entry name" value="EGF_3"/>
    <property type="match status" value="1"/>
</dbReference>
<feature type="domain" description="EGF-like" evidence="15">
    <location>
        <begin position="797"/>
        <end position="829"/>
    </location>
</feature>
<dbReference type="Gene3D" id="4.10.70.10">
    <property type="entry name" value="Disintegrin domain"/>
    <property type="match status" value="1"/>
</dbReference>
<sequence length="1686" mass="186785">MHRIQDSVRDSDFFSRIRIRPNPSVRPNRIRICICKLGGSDSVRYSAESFVKDSGVRPNPKKWIRCIPTDLTPEYCDFFWKQICVHGAAGSASSIVTPLMEGVWAGGAHQVFPGVQRRKKIYSRKDCNCSIGMIMRPSAYAPIMIRLARWPRDQINTVANLAEDLAVRCGKQIIRGQQEILLAQTGEKHNSPLNIDMLLPLLLLTAGLLLPHQPAASFKLTFEPYYEVVFPKKIHTQYKRDVQGKYPDMLQYGLHIGGKHLVLHLEKNEDLLSANYTETYYLPDGTPVTTSPKIQHHCYYQGNVKNDNSSLLSLSTCSGLSGLIQTEGQMYLIEPLKETDSEAHAVYEAQMEIPKTCGVDNTTYREEIVVKKSRSGTSAEQQQILKAQKYVHLYVVADNSMFVKYNRSIPIVNTRIYEIINFVNVVYKAINTFVALTGIEVWNVSDQFKVVTSASQNLGAFSDWRKNVLLRRNPNDNAQFLTNTDFDGATVGLAFVATMCSDSHSAGVIQDHSKPSIAVGATVAHEMGHNLGMNHDTSSCSCDANSCIMAPALSCSLQNYQDFLFSQMPQCILIVPLKEDIITPAVCGNKFTEIGEDCDCGTVEECTNPCCDAATCKLVPTAKCAEGECCDNCQIKKPGDVCRAAKDDCDLADLCDGMSPVCPSDRFRVNGFPCKNGQGYCFNGRCPTHQSQCTTLWGASSVVSEDSCFNANTKGVSYGYCTMAGATYVPCKPKDIKCGMLFCYGGSTQPSVYASVAEFSRCRAVLAPAGMVQNGTKCGDGMVCYSGSCTSIESAYRSTNCSEKCSGHAVCDHELQCQCEEGWAPPTCEVTSPTNIVIIIVVIIIALALVIGLVLLVIFCRRKGKKQSTSSFPETVDGSTNPSFRNRPPAQMQHFPQVPKPEPATDKTWPSSRVGYQAPQYSVTTASPQPEPKLKFRHWQEAVLKRQEQQEDDWWMQFHNDWERVRTASVVKTPEVRETLRMVKETAAARCKPGECSKVLQDLREWQQKFSVTVPQRLQMWAEVRPAAESVAGGESCTDRMLQQCKVRQMKRDDLSHMEEPCWRCHRVGEFVPTCPMVKRLEVREASQVPEESTSSGFKVQSGIFGQNSSPAVPHRRPYYRNGETILKGVVGREQQAGGLKDRDFLFTGKVRRDIVQGTDFPLVRDSLNNNEVLHVGQSNQLGTVCPMQIVMFNFAEKCLEVNYESVTVGCEVKPIEKSVREPVKEVIHSGKPVEAESECLLHHDMSENCVGDSVGGYLKGEVNLKPCPMYNMHEWVCRFESVCKTECTYCFGPGHITDNCPLKRRTLQGRHLTYILKVKTCVRSDSGGDSQPTYSEPLKTEGCVKLIECVLSGNQTECVAENEYMVANDGKPHDVSVEESEVYVKLPLKAPDCEILHTPDPVCDPTPVLQAVEGVLQTESVCLSVDESSMNSDTAKCELLATTEHITDCVTQICDQEGHPTVGKCKRQSVHDCDAKACGSEWVDTSPAKVSSPVNKKQELCVTTPIAIHVLNPCDRGNKVALKGSSKRVIPSMGEGILRKNKPPCVGSGLVAESVTACGESDSHGSGMITWGSTLKNKGKRIVMSESRSALQRSMHVVSLIEMCVLDLMHRKENTRRLVEIPLRGKEFLLGFQCAHPYRLKQRAGICGRVTRKRRKKVTLAFIFAPGTEIGSRKGVIKQRISALF</sequence>
<feature type="binding site" evidence="12">
    <location>
        <position position="529"/>
    </location>
    <ligand>
        <name>Zn(2+)</name>
        <dbReference type="ChEBI" id="CHEBI:29105"/>
        <note>catalytic</note>
    </ligand>
</feature>
<dbReference type="EMBL" id="CM004471">
    <property type="protein sequence ID" value="OCT86545.1"/>
    <property type="molecule type" value="Genomic_DNA"/>
</dbReference>
<dbReference type="PROSITE" id="PS00427">
    <property type="entry name" value="DISINTEGRIN_1"/>
    <property type="match status" value="1"/>
</dbReference>
<proteinExistence type="predicted"/>
<evidence type="ECO:0000256" key="10">
    <source>
        <dbReference type="PROSITE-ProRule" id="PRU00068"/>
    </source>
</evidence>
<evidence type="ECO:0000256" key="11">
    <source>
        <dbReference type="PROSITE-ProRule" id="PRU00076"/>
    </source>
</evidence>
<dbReference type="GO" id="GO:0006508">
    <property type="term" value="P:proteolysis"/>
    <property type="evidence" value="ECO:0007669"/>
    <property type="project" value="InterPro"/>
</dbReference>
<dbReference type="PROSITE" id="PS01186">
    <property type="entry name" value="EGF_2"/>
    <property type="match status" value="1"/>
</dbReference>
<comment type="caution">
    <text evidence="11">Lacks conserved residue(s) required for the propagation of feature annotation.</text>
</comment>
<evidence type="ECO:0000256" key="14">
    <source>
        <dbReference type="SAM" id="Phobius"/>
    </source>
</evidence>
<evidence type="ECO:0000313" key="18">
    <source>
        <dbReference type="EMBL" id="OCT86545.1"/>
    </source>
</evidence>
<dbReference type="InterPro" id="IPR001590">
    <property type="entry name" value="Peptidase_M12B"/>
</dbReference>
<dbReference type="Pfam" id="PF01562">
    <property type="entry name" value="Pep_M12B_propep"/>
    <property type="match status" value="1"/>
</dbReference>
<dbReference type="InterPro" id="IPR000742">
    <property type="entry name" value="EGF"/>
</dbReference>
<keyword evidence="5" id="KW-0378">Hydrolase</keyword>
<dbReference type="FunFam" id="3.40.390.10:FF:000002">
    <property type="entry name" value="Disintegrin and metalloproteinase domain-containing protein 22"/>
    <property type="match status" value="1"/>
</dbReference>
<evidence type="ECO:0000259" key="17">
    <source>
        <dbReference type="PROSITE" id="PS50215"/>
    </source>
</evidence>
<evidence type="ECO:0000313" key="19">
    <source>
        <dbReference type="Proteomes" id="UP000694892"/>
    </source>
</evidence>
<dbReference type="InterPro" id="IPR024079">
    <property type="entry name" value="MetalloPept_cat_dom_sf"/>
</dbReference>
<evidence type="ECO:0000256" key="2">
    <source>
        <dbReference type="ARBA" id="ARBA00004479"/>
    </source>
</evidence>
<keyword evidence="9 11" id="KW-1015">Disulfide bond</keyword>
<dbReference type="FunFam" id="4.10.70.10:FF:000001">
    <property type="entry name" value="Disintegrin and metalloproteinase domain-containing protein 22"/>
    <property type="match status" value="1"/>
</dbReference>
<evidence type="ECO:0000256" key="6">
    <source>
        <dbReference type="ARBA" id="ARBA00022833"/>
    </source>
</evidence>
<feature type="compositionally biased region" description="Polar residues" evidence="13">
    <location>
        <begin position="868"/>
        <end position="884"/>
    </location>
</feature>
<evidence type="ECO:0000256" key="4">
    <source>
        <dbReference type="ARBA" id="ARBA00022723"/>
    </source>
</evidence>
<evidence type="ECO:0008006" key="20">
    <source>
        <dbReference type="Google" id="ProtNLM"/>
    </source>
</evidence>
<keyword evidence="7 14" id="KW-1133">Transmembrane helix</keyword>
<feature type="binding site" evidence="12">
    <location>
        <position position="525"/>
    </location>
    <ligand>
        <name>Zn(2+)</name>
        <dbReference type="ChEBI" id="CHEBI:29105"/>
        <note>catalytic</note>
    </ligand>
</feature>
<feature type="region of interest" description="Disordered" evidence="13">
    <location>
        <begin position="868"/>
        <end position="910"/>
    </location>
</feature>
<keyword evidence="8 14" id="KW-0472">Membrane</keyword>
<dbReference type="PANTHER" id="PTHR11905:SF32">
    <property type="entry name" value="DISINTEGRIN AND METALLOPROTEINASE DOMAIN-CONTAINING PROTEIN 28"/>
    <property type="match status" value="1"/>
</dbReference>
<evidence type="ECO:0000256" key="3">
    <source>
        <dbReference type="ARBA" id="ARBA00022692"/>
    </source>
</evidence>
<dbReference type="Pfam" id="PF08516">
    <property type="entry name" value="ADAM_CR"/>
    <property type="match status" value="1"/>
</dbReference>
<feature type="disulfide bond" evidence="11">
    <location>
        <begin position="801"/>
        <end position="811"/>
    </location>
</feature>
<evidence type="ECO:0000256" key="9">
    <source>
        <dbReference type="ARBA" id="ARBA00023157"/>
    </source>
</evidence>
<dbReference type="InterPro" id="IPR018358">
    <property type="entry name" value="Disintegrin_CS"/>
</dbReference>
<feature type="domain" description="Disintegrin" evidence="16">
    <location>
        <begin position="584"/>
        <end position="670"/>
    </location>
</feature>
<feature type="active site" evidence="12">
    <location>
        <position position="526"/>
    </location>
</feature>
<dbReference type="SUPFAM" id="SSF57552">
    <property type="entry name" value="Blood coagulation inhibitor (disintegrin)"/>
    <property type="match status" value="1"/>
</dbReference>
<evidence type="ECO:0000256" key="5">
    <source>
        <dbReference type="ARBA" id="ARBA00022801"/>
    </source>
</evidence>
<evidence type="ECO:0000256" key="8">
    <source>
        <dbReference type="ARBA" id="ARBA00023136"/>
    </source>
</evidence>
<evidence type="ECO:0000256" key="7">
    <source>
        <dbReference type="ARBA" id="ARBA00022989"/>
    </source>
</evidence>
<feature type="disulfide bond" evidence="11">
    <location>
        <begin position="819"/>
        <end position="828"/>
    </location>
</feature>
<dbReference type="InterPro" id="IPR002870">
    <property type="entry name" value="Peptidase_M12B_N"/>
</dbReference>
<evidence type="ECO:0000256" key="12">
    <source>
        <dbReference type="PROSITE-ProRule" id="PRU00276"/>
    </source>
</evidence>
<evidence type="ECO:0000256" key="1">
    <source>
        <dbReference type="ARBA" id="ARBA00001947"/>
    </source>
</evidence>
<name>A0A974D8C0_XENLA</name>
<dbReference type="PANTHER" id="PTHR11905">
    <property type="entry name" value="ADAM A DISINTEGRIN AND METALLOPROTEASE DOMAIN"/>
    <property type="match status" value="1"/>
</dbReference>
<evidence type="ECO:0000259" key="16">
    <source>
        <dbReference type="PROSITE" id="PS50214"/>
    </source>
</evidence>
<evidence type="ECO:0000259" key="15">
    <source>
        <dbReference type="PROSITE" id="PS50026"/>
    </source>
</evidence>
<gene>
    <name evidence="18" type="ORF">XELAEV_18020230mg</name>
</gene>
<keyword evidence="6 12" id="KW-0862">Zinc</keyword>
<dbReference type="SMART" id="SM00050">
    <property type="entry name" value="DISIN"/>
    <property type="match status" value="1"/>
</dbReference>
<organism evidence="18 19">
    <name type="scientific">Xenopus laevis</name>
    <name type="common">African clawed frog</name>
    <dbReference type="NCBI Taxonomy" id="8355"/>
    <lineage>
        <taxon>Eukaryota</taxon>
        <taxon>Metazoa</taxon>
        <taxon>Chordata</taxon>
        <taxon>Craniata</taxon>
        <taxon>Vertebrata</taxon>
        <taxon>Euteleostomi</taxon>
        <taxon>Amphibia</taxon>
        <taxon>Batrachia</taxon>
        <taxon>Anura</taxon>
        <taxon>Pipoidea</taxon>
        <taxon>Pipidae</taxon>
        <taxon>Xenopodinae</taxon>
        <taxon>Xenopus</taxon>
        <taxon>Xenopus</taxon>
    </lineage>
</organism>
<feature type="disulfide bond" evidence="10">
    <location>
        <begin position="642"/>
        <end position="662"/>
    </location>
</feature>
<protein>
    <recommendedName>
        <fullName evidence="20">Disintegrin and metalloproteinase domain-containing protein 28</fullName>
    </recommendedName>
</protein>
<comment type="cofactor">
    <cofactor evidence="1">
        <name>Zn(2+)</name>
        <dbReference type="ChEBI" id="CHEBI:29105"/>
    </cofactor>
</comment>
<dbReference type="InterPro" id="IPR006586">
    <property type="entry name" value="ADAM_Cys-rich"/>
</dbReference>
<dbReference type="SUPFAM" id="SSF55486">
    <property type="entry name" value="Metalloproteases ('zincins'), catalytic domain"/>
    <property type="match status" value="1"/>
</dbReference>
<dbReference type="InterPro" id="IPR001762">
    <property type="entry name" value="Disintegrin_dom"/>
</dbReference>
<comment type="subcellular location">
    <subcellularLocation>
        <location evidence="2">Membrane</location>
        <topology evidence="2">Single-pass type I membrane protein</topology>
    </subcellularLocation>
</comment>
<dbReference type="GO" id="GO:0004222">
    <property type="term" value="F:metalloendopeptidase activity"/>
    <property type="evidence" value="ECO:0007669"/>
    <property type="project" value="InterPro"/>
</dbReference>
<dbReference type="InterPro" id="IPR036436">
    <property type="entry name" value="Disintegrin_dom_sf"/>
</dbReference>
<keyword evidence="3 14" id="KW-0812">Transmembrane</keyword>